<organism evidence="1 2">
    <name type="scientific">Phorcysia thermohydrogeniphila</name>
    <dbReference type="NCBI Taxonomy" id="936138"/>
    <lineage>
        <taxon>Bacteria</taxon>
        <taxon>Pseudomonadati</taxon>
        <taxon>Aquificota</taxon>
        <taxon>Aquificia</taxon>
        <taxon>Desulfurobacteriales</taxon>
        <taxon>Desulfurobacteriaceae</taxon>
        <taxon>Phorcysia</taxon>
    </lineage>
</organism>
<accession>A0A4R1G8B7</accession>
<dbReference type="NCBIfam" id="TIGR03233">
    <property type="entry name" value="DNA_S_dndB"/>
    <property type="match status" value="1"/>
</dbReference>
<evidence type="ECO:0000313" key="1">
    <source>
        <dbReference type="EMBL" id="TCK02901.1"/>
    </source>
</evidence>
<gene>
    <name evidence="1" type="ORF">CLV27_1615</name>
</gene>
<dbReference type="Pfam" id="PF14072">
    <property type="entry name" value="DndB"/>
    <property type="match status" value="1"/>
</dbReference>
<name>A0A4R1G8B7_9BACT</name>
<dbReference type="AlphaFoldDB" id="A0A4R1G8B7"/>
<keyword evidence="2" id="KW-1185">Reference proteome</keyword>
<dbReference type="NCBIfam" id="TIGR03187">
    <property type="entry name" value="DGQHR"/>
    <property type="match status" value="1"/>
</dbReference>
<protein>
    <submittedName>
        <fullName evidence="1">DNA sulfur modification protein DndB</fullName>
    </submittedName>
</protein>
<reference evidence="1 2" key="1">
    <citation type="submission" date="2019-03" db="EMBL/GenBank/DDBJ databases">
        <title>Genomic Encyclopedia of Archaeal and Bacterial Type Strains, Phase II (KMG-II): from individual species to whole genera.</title>
        <authorList>
            <person name="Goeker M."/>
        </authorList>
    </citation>
    <scope>NUCLEOTIDE SEQUENCE [LARGE SCALE GENOMIC DNA]</scope>
    <source>
        <strain evidence="1 2">DSM 24425</strain>
    </source>
</reference>
<dbReference type="RefSeq" id="WP_207891612.1">
    <property type="nucleotide sequence ID" value="NZ_SMFV01000006.1"/>
</dbReference>
<proteinExistence type="predicted"/>
<sequence length="350" mass="40709">MGNSYYVFPAVRGIQAGREFYTAMCPLKLIPELFKEINIPLVPPRLRAQRILNKRRIPEIKRYILENPYTYVFSSITISIDGNIEFEPVSEDDYQIGKLKIDKSSRVIINDGQHRIEAIKQALQENPRLAYETISVVIFVDLGLERSQQIFTDLNRYSVKPTPSISILYDYRDQMAELARYLSENVYYFKGLVEYERSSISNRSHKLFTLSSIYHATKELLGKKGNKIEISDEDRILSFEFWEEVGRNIPEWEKIKKGELAAYKARQEYIHSHGLFLNAIAMVGRVIISNHLSLQETLSKLRDINWHRNNPEWEGIALNKGRLNKANVNIKATANFILKKILGEKYVFQI</sequence>
<dbReference type="InterPro" id="IPR017601">
    <property type="entry name" value="DGQHR-contain_dom"/>
</dbReference>
<dbReference type="CDD" id="cd16412">
    <property type="entry name" value="dndB"/>
    <property type="match status" value="1"/>
</dbReference>
<evidence type="ECO:0000313" key="2">
    <source>
        <dbReference type="Proteomes" id="UP000295777"/>
    </source>
</evidence>
<comment type="caution">
    <text evidence="1">The sequence shown here is derived from an EMBL/GenBank/DDBJ whole genome shotgun (WGS) entry which is preliminary data.</text>
</comment>
<dbReference type="InterPro" id="IPR017642">
    <property type="entry name" value="DNA_S_mod_DndB"/>
</dbReference>
<dbReference type="Proteomes" id="UP000295777">
    <property type="component" value="Unassembled WGS sequence"/>
</dbReference>
<dbReference type="EMBL" id="SMFV01000006">
    <property type="protein sequence ID" value="TCK02901.1"/>
    <property type="molecule type" value="Genomic_DNA"/>
</dbReference>